<dbReference type="Pfam" id="PF00651">
    <property type="entry name" value="BTB"/>
    <property type="match status" value="1"/>
</dbReference>
<organism evidence="3 4">
    <name type="scientific">Botryobasidium botryosum (strain FD-172 SS1)</name>
    <dbReference type="NCBI Taxonomy" id="930990"/>
    <lineage>
        <taxon>Eukaryota</taxon>
        <taxon>Fungi</taxon>
        <taxon>Dikarya</taxon>
        <taxon>Basidiomycota</taxon>
        <taxon>Agaricomycotina</taxon>
        <taxon>Agaricomycetes</taxon>
        <taxon>Cantharellales</taxon>
        <taxon>Botryobasidiaceae</taxon>
        <taxon>Botryobasidium</taxon>
    </lineage>
</organism>
<gene>
    <name evidence="3" type="ORF">BOTBODRAFT_60006</name>
</gene>
<evidence type="ECO:0000259" key="2">
    <source>
        <dbReference type="PROSITE" id="PS50097"/>
    </source>
</evidence>
<protein>
    <recommendedName>
        <fullName evidence="2">BTB domain-containing protein</fullName>
    </recommendedName>
</protein>
<dbReference type="InterPro" id="IPR000210">
    <property type="entry name" value="BTB/POZ_dom"/>
</dbReference>
<accession>A0A067M778</accession>
<reference evidence="4" key="1">
    <citation type="journal article" date="2014" name="Proc. Natl. Acad. Sci. U.S.A.">
        <title>Extensive sampling of basidiomycete genomes demonstrates inadequacy of the white-rot/brown-rot paradigm for wood decay fungi.</title>
        <authorList>
            <person name="Riley R."/>
            <person name="Salamov A.A."/>
            <person name="Brown D.W."/>
            <person name="Nagy L.G."/>
            <person name="Floudas D."/>
            <person name="Held B.W."/>
            <person name="Levasseur A."/>
            <person name="Lombard V."/>
            <person name="Morin E."/>
            <person name="Otillar R."/>
            <person name="Lindquist E.A."/>
            <person name="Sun H."/>
            <person name="LaButti K.M."/>
            <person name="Schmutz J."/>
            <person name="Jabbour D."/>
            <person name="Luo H."/>
            <person name="Baker S.E."/>
            <person name="Pisabarro A.G."/>
            <person name="Walton J.D."/>
            <person name="Blanchette R.A."/>
            <person name="Henrissat B."/>
            <person name="Martin F."/>
            <person name="Cullen D."/>
            <person name="Hibbett D.S."/>
            <person name="Grigoriev I.V."/>
        </authorList>
    </citation>
    <scope>NUCLEOTIDE SEQUENCE [LARGE SCALE GENOMIC DNA]</scope>
    <source>
        <strain evidence="4">FD-172 SS1</strain>
    </source>
</reference>
<sequence length="438" mass="48893">MKPKAQELRRTEFRSSQAICRSEKYYNIKWTVTVPTGPSLSFVKAQLQSSTPLYSRAGKITWTHTAENDSNEVLIKVYTGSPLDSAAPGLTSLHMIASPADIDKPTIHRQSVDPEFCIRWEDVVQLLSPQSSDVEICITMRIDERDWMVMSNGIETPSMRNLAQFTKALGTLDVPGNHDVMFQFSKGRRLYADRVVLQRESSYFRTLLNSGFRESGAGNEAASQSISRASDWDSDADSDEEGDSAESLTVKNVESPIPAVVPSSKKRKLATPSGSEEACPTTISISNASYRTVRAVLYYLYSEHIAFAPLSSSLSTQSGADSRKDMIQAYLRANTAYPVPVSAKSVYALADIYELPALTDLAMLHFKKQLTKENVLTELFGTFCRLYDKPRDVAIKIAVANWAYLKETEKWGQIAEEAKADRDVYYMDITFKLLGFKD</sequence>
<keyword evidence="4" id="KW-1185">Reference proteome</keyword>
<dbReference type="PANTHER" id="PTHR24413">
    <property type="entry name" value="SPECKLE-TYPE POZ PROTEIN"/>
    <property type="match status" value="1"/>
</dbReference>
<name>A0A067M778_BOTB1</name>
<feature type="domain" description="BTB" evidence="2">
    <location>
        <begin position="178"/>
        <end position="309"/>
    </location>
</feature>
<dbReference type="PROSITE" id="PS50097">
    <property type="entry name" value="BTB"/>
    <property type="match status" value="1"/>
</dbReference>
<dbReference type="Gene3D" id="3.30.710.10">
    <property type="entry name" value="Potassium Channel Kv1.1, Chain A"/>
    <property type="match status" value="1"/>
</dbReference>
<proteinExistence type="predicted"/>
<dbReference type="AlphaFoldDB" id="A0A067M778"/>
<feature type="region of interest" description="Disordered" evidence="1">
    <location>
        <begin position="218"/>
        <end position="251"/>
    </location>
</feature>
<feature type="compositionally biased region" description="Acidic residues" evidence="1">
    <location>
        <begin position="232"/>
        <end position="244"/>
    </location>
</feature>
<dbReference type="OrthoDB" id="6359816at2759"/>
<dbReference type="SMART" id="SM00225">
    <property type="entry name" value="BTB"/>
    <property type="match status" value="1"/>
</dbReference>
<evidence type="ECO:0000256" key="1">
    <source>
        <dbReference type="SAM" id="MobiDB-lite"/>
    </source>
</evidence>
<dbReference type="InParanoid" id="A0A067M778"/>
<evidence type="ECO:0000313" key="4">
    <source>
        <dbReference type="Proteomes" id="UP000027195"/>
    </source>
</evidence>
<dbReference type="HOGENOM" id="CLU_630020_0_0_1"/>
<dbReference type="Proteomes" id="UP000027195">
    <property type="component" value="Unassembled WGS sequence"/>
</dbReference>
<dbReference type="STRING" id="930990.A0A067M778"/>
<dbReference type="EMBL" id="KL198107">
    <property type="protein sequence ID" value="KDQ07421.1"/>
    <property type="molecule type" value="Genomic_DNA"/>
</dbReference>
<dbReference type="InterPro" id="IPR011333">
    <property type="entry name" value="SKP1/BTB/POZ_sf"/>
</dbReference>
<evidence type="ECO:0000313" key="3">
    <source>
        <dbReference type="EMBL" id="KDQ07421.1"/>
    </source>
</evidence>
<dbReference type="SUPFAM" id="SSF54695">
    <property type="entry name" value="POZ domain"/>
    <property type="match status" value="1"/>
</dbReference>